<feature type="signal peptide" evidence="1">
    <location>
        <begin position="1"/>
        <end position="17"/>
    </location>
</feature>
<organism evidence="2 3">
    <name type="scientific">Lophiotrema nucula</name>
    <dbReference type="NCBI Taxonomy" id="690887"/>
    <lineage>
        <taxon>Eukaryota</taxon>
        <taxon>Fungi</taxon>
        <taxon>Dikarya</taxon>
        <taxon>Ascomycota</taxon>
        <taxon>Pezizomycotina</taxon>
        <taxon>Dothideomycetes</taxon>
        <taxon>Pleosporomycetidae</taxon>
        <taxon>Pleosporales</taxon>
        <taxon>Lophiotremataceae</taxon>
        <taxon>Lophiotrema</taxon>
    </lineage>
</organism>
<evidence type="ECO:0000313" key="2">
    <source>
        <dbReference type="EMBL" id="KAF2110104.1"/>
    </source>
</evidence>
<feature type="chain" id="PRO_5025579384" description="Secreted protein" evidence="1">
    <location>
        <begin position="18"/>
        <end position="137"/>
    </location>
</feature>
<keyword evidence="1" id="KW-0732">Signal</keyword>
<name>A0A6A5YTN7_9PLEO</name>
<evidence type="ECO:0000313" key="3">
    <source>
        <dbReference type="Proteomes" id="UP000799770"/>
    </source>
</evidence>
<evidence type="ECO:0008006" key="4">
    <source>
        <dbReference type="Google" id="ProtNLM"/>
    </source>
</evidence>
<evidence type="ECO:0000256" key="1">
    <source>
        <dbReference type="SAM" id="SignalP"/>
    </source>
</evidence>
<reference evidence="2" key="1">
    <citation type="journal article" date="2020" name="Stud. Mycol.">
        <title>101 Dothideomycetes genomes: a test case for predicting lifestyles and emergence of pathogens.</title>
        <authorList>
            <person name="Haridas S."/>
            <person name="Albert R."/>
            <person name="Binder M."/>
            <person name="Bloem J."/>
            <person name="Labutti K."/>
            <person name="Salamov A."/>
            <person name="Andreopoulos B."/>
            <person name="Baker S."/>
            <person name="Barry K."/>
            <person name="Bills G."/>
            <person name="Bluhm B."/>
            <person name="Cannon C."/>
            <person name="Castanera R."/>
            <person name="Culley D."/>
            <person name="Daum C."/>
            <person name="Ezra D."/>
            <person name="Gonzalez J."/>
            <person name="Henrissat B."/>
            <person name="Kuo A."/>
            <person name="Liang C."/>
            <person name="Lipzen A."/>
            <person name="Lutzoni F."/>
            <person name="Magnuson J."/>
            <person name="Mondo S."/>
            <person name="Nolan M."/>
            <person name="Ohm R."/>
            <person name="Pangilinan J."/>
            <person name="Park H.-J."/>
            <person name="Ramirez L."/>
            <person name="Alfaro M."/>
            <person name="Sun H."/>
            <person name="Tritt A."/>
            <person name="Yoshinaga Y."/>
            <person name="Zwiers L.-H."/>
            <person name="Turgeon B."/>
            <person name="Goodwin S."/>
            <person name="Spatafora J."/>
            <person name="Crous P."/>
            <person name="Grigoriev I."/>
        </authorList>
    </citation>
    <scope>NUCLEOTIDE SEQUENCE</scope>
    <source>
        <strain evidence="2">CBS 627.86</strain>
    </source>
</reference>
<protein>
    <recommendedName>
        <fullName evidence="4">Secreted protein</fullName>
    </recommendedName>
</protein>
<dbReference type="AlphaFoldDB" id="A0A6A5YTN7"/>
<keyword evidence="3" id="KW-1185">Reference proteome</keyword>
<dbReference type="EMBL" id="ML977339">
    <property type="protein sequence ID" value="KAF2110104.1"/>
    <property type="molecule type" value="Genomic_DNA"/>
</dbReference>
<sequence>MQLCCCYTAVLMCLCRAVNINHFLPVLYAKTGFNRRRLDHIGEGAAGSPLRSHLHRYWKLKCPQKVARTRCTQGIRSLMPQLRVQKCPLFGYPSRSQLRPMQLFRRPAGYASKRRLASSTHCLHLAYLPIRFNPASS</sequence>
<proteinExistence type="predicted"/>
<gene>
    <name evidence="2" type="ORF">BDV96DRAFT_221094</name>
</gene>
<dbReference type="Proteomes" id="UP000799770">
    <property type="component" value="Unassembled WGS sequence"/>
</dbReference>
<accession>A0A6A5YTN7</accession>